<feature type="non-terminal residue" evidence="2">
    <location>
        <position position="208"/>
    </location>
</feature>
<dbReference type="EMBL" id="BKCJ011066604">
    <property type="protein sequence ID" value="GFC78621.1"/>
    <property type="molecule type" value="Genomic_DNA"/>
</dbReference>
<proteinExistence type="predicted"/>
<accession>A0A699R6J6</accession>
<feature type="coiled-coil region" evidence="1">
    <location>
        <begin position="113"/>
        <end position="147"/>
    </location>
</feature>
<evidence type="ECO:0008006" key="3">
    <source>
        <dbReference type="Google" id="ProtNLM"/>
    </source>
</evidence>
<comment type="caution">
    <text evidence="2">The sequence shown here is derived from an EMBL/GenBank/DDBJ whole genome shotgun (WGS) entry which is preliminary data.</text>
</comment>
<reference evidence="2" key="1">
    <citation type="journal article" date="2019" name="Sci. Rep.">
        <title>Draft genome of Tanacetum cinerariifolium, the natural source of mosquito coil.</title>
        <authorList>
            <person name="Yamashiro T."/>
            <person name="Shiraishi A."/>
            <person name="Satake H."/>
            <person name="Nakayama K."/>
        </authorList>
    </citation>
    <scope>NUCLEOTIDE SEQUENCE</scope>
</reference>
<organism evidence="2">
    <name type="scientific">Tanacetum cinerariifolium</name>
    <name type="common">Dalmatian daisy</name>
    <name type="synonym">Chrysanthemum cinerariifolium</name>
    <dbReference type="NCBI Taxonomy" id="118510"/>
    <lineage>
        <taxon>Eukaryota</taxon>
        <taxon>Viridiplantae</taxon>
        <taxon>Streptophyta</taxon>
        <taxon>Embryophyta</taxon>
        <taxon>Tracheophyta</taxon>
        <taxon>Spermatophyta</taxon>
        <taxon>Magnoliopsida</taxon>
        <taxon>eudicotyledons</taxon>
        <taxon>Gunneridae</taxon>
        <taxon>Pentapetalae</taxon>
        <taxon>asterids</taxon>
        <taxon>campanulids</taxon>
        <taxon>Asterales</taxon>
        <taxon>Asteraceae</taxon>
        <taxon>Asteroideae</taxon>
        <taxon>Anthemideae</taxon>
        <taxon>Anthemidinae</taxon>
        <taxon>Tanacetum</taxon>
    </lineage>
</organism>
<name>A0A699R6J6_TANCI</name>
<evidence type="ECO:0000256" key="1">
    <source>
        <dbReference type="SAM" id="Coils"/>
    </source>
</evidence>
<dbReference type="AlphaFoldDB" id="A0A699R6J6"/>
<evidence type="ECO:0000313" key="2">
    <source>
        <dbReference type="EMBL" id="GFC78621.1"/>
    </source>
</evidence>
<keyword evidence="1" id="KW-0175">Coiled coil</keyword>
<feature type="non-terminal residue" evidence="2">
    <location>
        <position position="1"/>
    </location>
</feature>
<sequence>SSRKTIIAKDPDSEKCTSFTSMVGSLGSIYQPGWGVTNNCCLDTQTMCQDVVDHIVPLGYFLRLCHLPNDDFLSQYNINLARKVAMGSQLRGSRPGKNTKNLEEPLEAEADMKGAAEAKNVELAKELESLRVQFSNLQVSNNQLSQQVSTLQAQITGKERIKAAFEEFKKYEDDRVNSRCAEIDARLDALSIDFDEELYPHMLTAIAG</sequence>
<gene>
    <name evidence="2" type="ORF">Tci_850591</name>
</gene>
<protein>
    <recommendedName>
        <fullName evidence="3">Transposase (Putative), gypsy type</fullName>
    </recommendedName>
</protein>